<organism evidence="3 4">
    <name type="scientific">Caenorhabditis angaria</name>
    <dbReference type="NCBI Taxonomy" id="860376"/>
    <lineage>
        <taxon>Eukaryota</taxon>
        <taxon>Metazoa</taxon>
        <taxon>Ecdysozoa</taxon>
        <taxon>Nematoda</taxon>
        <taxon>Chromadorea</taxon>
        <taxon>Rhabditida</taxon>
        <taxon>Rhabditina</taxon>
        <taxon>Rhabditomorpha</taxon>
        <taxon>Rhabditoidea</taxon>
        <taxon>Rhabditidae</taxon>
        <taxon>Peloderinae</taxon>
        <taxon>Caenorhabditis</taxon>
    </lineage>
</organism>
<reference evidence="3" key="1">
    <citation type="submission" date="2022-11" db="EMBL/GenBank/DDBJ databases">
        <authorList>
            <person name="Kikuchi T."/>
        </authorList>
    </citation>
    <scope>NUCLEOTIDE SEQUENCE</scope>
    <source>
        <strain evidence="3">PS1010</strain>
    </source>
</reference>
<keyword evidence="1" id="KW-0175">Coiled coil</keyword>
<feature type="region of interest" description="Disordered" evidence="2">
    <location>
        <begin position="479"/>
        <end position="503"/>
    </location>
</feature>
<feature type="compositionally biased region" description="Polar residues" evidence="2">
    <location>
        <begin position="620"/>
        <end position="638"/>
    </location>
</feature>
<name>A0A9P1N7K6_9PELO</name>
<feature type="region of interest" description="Disordered" evidence="2">
    <location>
        <begin position="1"/>
        <end position="22"/>
    </location>
</feature>
<protein>
    <submittedName>
        <fullName evidence="3">Uncharacterized protein</fullName>
    </submittedName>
</protein>
<evidence type="ECO:0000256" key="2">
    <source>
        <dbReference type="SAM" id="MobiDB-lite"/>
    </source>
</evidence>
<feature type="region of interest" description="Disordered" evidence="2">
    <location>
        <begin position="62"/>
        <end position="150"/>
    </location>
</feature>
<feature type="region of interest" description="Disordered" evidence="2">
    <location>
        <begin position="546"/>
        <end position="568"/>
    </location>
</feature>
<dbReference type="AlphaFoldDB" id="A0A9P1N7K6"/>
<evidence type="ECO:0000256" key="1">
    <source>
        <dbReference type="SAM" id="Coils"/>
    </source>
</evidence>
<comment type="caution">
    <text evidence="3">The sequence shown here is derived from an EMBL/GenBank/DDBJ whole genome shotgun (WGS) entry which is preliminary data.</text>
</comment>
<gene>
    <name evidence="3" type="ORF">CAMP_LOCUS13668</name>
</gene>
<evidence type="ECO:0000313" key="4">
    <source>
        <dbReference type="Proteomes" id="UP001152747"/>
    </source>
</evidence>
<keyword evidence="4" id="KW-1185">Reference proteome</keyword>
<feature type="compositionally biased region" description="Low complexity" evidence="2">
    <location>
        <begin position="124"/>
        <end position="134"/>
    </location>
</feature>
<feature type="coiled-coil region" evidence="1">
    <location>
        <begin position="648"/>
        <end position="795"/>
    </location>
</feature>
<sequence length="1000" mass="113185">MTNEKISTGSLGEKLMLRTRTRGSVRETLSKAIRSTLKRSNSNERGKSMMDLPKYGTALTTMTMRSSEERSSESDTKEPYRIYFKSNTNHSIATSRSSSGCHSSCSPRSSSSTPRRNRLHTNTSSSSIGFGSLSHLPPIQKPRKHSDSFISSSSCLMSQSMYSETAPNWGVPSSPSLTTLKDFEMNGDYEDLEEEEEDEIEFDDGRSVISSASTSRLFSLDRRSKFQKNQNSLRHFLNSPVPLLFFQSSYEHYFERILNEIKEMCLICIGYKILRKVTEFMPNITVIISPKSMSSDNIDKILSIENYIPNDKYNEPSPINERSRRRNKIEKVRLRKRVDPSRHDAVEAGFEPNDNVVRCNSTQSLRDVQRTKSYNNSQFLASDLSLNPNGRSVISAKCDSTSGNAPTAIINPNYNNNNSPHQKILKPTHSRSSYDYKEDLRLLEQATQQQQQSNRRCSLQPLTASSLYHLTNGGGRVSSSQFLANPGNGGSISAERTTRPRVSSVNQINLDSQRRSVHNLHDSFSEFQTPNSSNPKKIAVAPLTHKSRHLSGSRDDTNDIQRRGSGSMNLPAYNSYLMRQQQGEERLVDGPIRNGNDARIAYLEQRIRDLEIAKNETKPQPHTPQQIRHSRSSPFATNASNMSDQIKIQEINEELMHKEKQVTQLESKLLKAYQKMERLNEENEMKIRSVIREGEQTKSDLSRCLGKLQDLEDELVNTRESIETNDQEVTKNLRNQIWKQDRELQESRVLLARLKEKESEMENMKSEMAYLELQNDNLNKKLEAKVKDVKALENNTLRLEEVIYQQSCSSGSTPLAEESDPMCDIRPSMAKPYTKAHSTLGSGPASAGLNGPSKISGLTKSFSNFAINSTAKRDDVTPLMSRTIREQNRHISMCRGMVVCMNDALMKLKNGGNLDISRLLGVRINVLSESEMDDEEDEAEESTPFSLLTAESILIKQCQKLVELDKDLEAMRCAIINWKNEDSQSSNFEGEGDRETCRLQ</sequence>
<dbReference type="EMBL" id="CANHGI010000005">
    <property type="protein sequence ID" value="CAI5451031.1"/>
    <property type="molecule type" value="Genomic_DNA"/>
</dbReference>
<accession>A0A9P1N7K6</accession>
<feature type="compositionally biased region" description="Low complexity" evidence="2">
    <location>
        <begin position="94"/>
        <end position="114"/>
    </location>
</feature>
<feature type="region of interest" description="Disordered" evidence="2">
    <location>
        <begin position="37"/>
        <end position="56"/>
    </location>
</feature>
<feature type="region of interest" description="Disordered" evidence="2">
    <location>
        <begin position="616"/>
        <end position="638"/>
    </location>
</feature>
<evidence type="ECO:0000313" key="3">
    <source>
        <dbReference type="EMBL" id="CAI5451031.1"/>
    </source>
</evidence>
<dbReference type="Proteomes" id="UP001152747">
    <property type="component" value="Unassembled WGS sequence"/>
</dbReference>
<proteinExistence type="predicted"/>
<feature type="compositionally biased region" description="Basic and acidic residues" evidence="2">
    <location>
        <begin position="552"/>
        <end position="562"/>
    </location>
</feature>
<feature type="compositionally biased region" description="Basic and acidic residues" evidence="2">
    <location>
        <begin position="66"/>
        <end position="80"/>
    </location>
</feature>
<dbReference type="OrthoDB" id="5835862at2759"/>
<feature type="compositionally biased region" description="Polar residues" evidence="2">
    <location>
        <begin position="1"/>
        <end position="10"/>
    </location>
</feature>